<evidence type="ECO:0008006" key="4">
    <source>
        <dbReference type="Google" id="ProtNLM"/>
    </source>
</evidence>
<sequence>MRQNLAAAAAILAVIAVVMLAALLAGSGTLLYAAEGNTSTSDHTDPSSIAVMTTEEAETILPLMEDIIGLSYDSVYQISIDDPEYAARYLAAYENSVSRLGTNIVKISLTKTDINTYKKEASSLDTSIQIILNDVVRLEEIDELKKQYAAEGNILGSFSLEAESLLIRNELALTAMNYADSADIMAQIAAYYGLDVSQLQDSVLLINQIITDATSGKITITTDSSGKLIIKDTSGSSINTDTSGLITLTVYPVKGYYGDKILVSGIASNTGSILSIYWDTNLWGTVAKDTEGVFAKSMTIGRISEGIHAVTVQSEGITSKPVYITILSKPSVVTILKDEQENGELHRKLTLYGSLRTEDDIPVVGAPVTVYSEDHINIGTGITNANGIWNVSAELIDGGYAFYAVFDDPSFPLEGNTSELYPVTILNPTIYYIILAIIGGVLIILIVRFAVRRKPSQKQTGKAGIIPQQIIASEPAIIKVIKEIFKNEKDADDLDELRRIYTTTVVFLASVERIQNIAVLTPREILKGITVSTEYIRDFMSTYEYLHYANVIVTREQMKRMETLSKLIIEGYNET</sequence>
<accession>A2SRU6</accession>
<evidence type="ECO:0000256" key="1">
    <source>
        <dbReference type="SAM" id="Phobius"/>
    </source>
</evidence>
<feature type="transmembrane region" description="Helical" evidence="1">
    <location>
        <begin position="430"/>
        <end position="451"/>
    </location>
</feature>
<dbReference type="STRING" id="410358.Mlab_0881"/>
<dbReference type="GeneID" id="4795749"/>
<keyword evidence="1" id="KW-1133">Transmembrane helix</keyword>
<dbReference type="RefSeq" id="WP_011833253.1">
    <property type="nucleotide sequence ID" value="NC_008942.1"/>
</dbReference>
<organism evidence="2 3">
    <name type="scientific">Methanocorpusculum labreanum (strain ATCC 43576 / DSM 4855 / Z)</name>
    <dbReference type="NCBI Taxonomy" id="410358"/>
    <lineage>
        <taxon>Archaea</taxon>
        <taxon>Methanobacteriati</taxon>
        <taxon>Methanobacteriota</taxon>
        <taxon>Stenosarchaea group</taxon>
        <taxon>Methanomicrobia</taxon>
        <taxon>Methanomicrobiales</taxon>
        <taxon>Methanocorpusculaceae</taxon>
        <taxon>Methanocorpusculum</taxon>
    </lineage>
</organism>
<dbReference type="OrthoDB" id="112112at2157"/>
<dbReference type="HOGENOM" id="CLU_471461_0_0_2"/>
<evidence type="ECO:0000313" key="3">
    <source>
        <dbReference type="Proteomes" id="UP000000365"/>
    </source>
</evidence>
<gene>
    <name evidence="2" type="ordered locus">Mlab_0881</name>
</gene>
<protein>
    <recommendedName>
        <fullName evidence="4">DUF4129 domain-containing protein</fullName>
    </recommendedName>
</protein>
<evidence type="ECO:0000313" key="2">
    <source>
        <dbReference type="EMBL" id="ABN07052.1"/>
    </source>
</evidence>
<dbReference type="eggNOG" id="arCOG02487">
    <property type="taxonomic scope" value="Archaea"/>
</dbReference>
<name>A2SRU6_METLZ</name>
<reference evidence="2 3" key="1">
    <citation type="journal article" date="2009" name="Stand. Genomic Sci.">
        <title>Complete genome sequence of Methanocorpusculum labreanum type strain Z.</title>
        <authorList>
            <person name="Anderson I.J."/>
            <person name="Sieprawska-Lupa M."/>
            <person name="Goltsman E."/>
            <person name="Lapidus A."/>
            <person name="Copeland A."/>
            <person name="Glavina Del Rio T."/>
            <person name="Tice H."/>
            <person name="Dalin E."/>
            <person name="Barry K."/>
            <person name="Pitluck S."/>
            <person name="Hauser L."/>
            <person name="Land M."/>
            <person name="Lucas S."/>
            <person name="Richardson P."/>
            <person name="Whitman W.B."/>
            <person name="Kyrpides N.C."/>
        </authorList>
    </citation>
    <scope>NUCLEOTIDE SEQUENCE [LARGE SCALE GENOMIC DNA]</scope>
    <source>
        <strain evidence="3">ATCC 43576 / DSM 4855 / Z</strain>
    </source>
</reference>
<dbReference type="Proteomes" id="UP000000365">
    <property type="component" value="Chromosome"/>
</dbReference>
<keyword evidence="1" id="KW-0812">Transmembrane</keyword>
<dbReference type="KEGG" id="mla:Mlab_0881"/>
<keyword evidence="1" id="KW-0472">Membrane</keyword>
<proteinExistence type="predicted"/>
<keyword evidence="3" id="KW-1185">Reference proteome</keyword>
<dbReference type="EMBL" id="CP000559">
    <property type="protein sequence ID" value="ABN07052.1"/>
    <property type="molecule type" value="Genomic_DNA"/>
</dbReference>
<dbReference type="AlphaFoldDB" id="A2SRU6"/>